<dbReference type="AlphaFoldDB" id="A0A848H3C2"/>
<comment type="similarity">
    <text evidence="1 6">Belongs to the peptidase S1B family.</text>
</comment>
<gene>
    <name evidence="9" type="ORF">HHL11_10660</name>
</gene>
<dbReference type="GO" id="GO:0004252">
    <property type="term" value="F:serine-type endopeptidase activity"/>
    <property type="evidence" value="ECO:0007669"/>
    <property type="project" value="InterPro"/>
</dbReference>
<dbReference type="Gene3D" id="2.40.10.10">
    <property type="entry name" value="Trypsin-like serine proteases"/>
    <property type="match status" value="2"/>
</dbReference>
<dbReference type="EMBL" id="JABBFX010000001">
    <property type="protein sequence ID" value="NML44212.1"/>
    <property type="molecule type" value="Genomic_DNA"/>
</dbReference>
<keyword evidence="10" id="KW-1185">Reference proteome</keyword>
<keyword evidence="3" id="KW-0732">Signal</keyword>
<dbReference type="Pfam" id="PF12385">
    <property type="entry name" value="Peptidase_C70"/>
    <property type="match status" value="1"/>
</dbReference>
<dbReference type="InterPro" id="IPR043504">
    <property type="entry name" value="Peptidase_S1_PA_chymotrypsin"/>
</dbReference>
<reference evidence="9 10" key="1">
    <citation type="submission" date="2020-04" db="EMBL/GenBank/DDBJ databases">
        <title>Ramlibacter sp. G-1-2-2 isolated from soil.</title>
        <authorList>
            <person name="Dahal R.H."/>
        </authorList>
    </citation>
    <scope>NUCLEOTIDE SEQUENCE [LARGE SCALE GENOMIC DNA]</scope>
    <source>
        <strain evidence="9 10">G-1-2-2</strain>
    </source>
</reference>
<dbReference type="InterPro" id="IPR000126">
    <property type="entry name" value="V8_ser_AS"/>
</dbReference>
<evidence type="ECO:0000256" key="2">
    <source>
        <dbReference type="ARBA" id="ARBA00022670"/>
    </source>
</evidence>
<comment type="caution">
    <text evidence="9">The sequence shown here is derived from an EMBL/GenBank/DDBJ whole genome shotgun (WGS) entry which is preliminary data.</text>
</comment>
<evidence type="ECO:0000313" key="10">
    <source>
        <dbReference type="Proteomes" id="UP000541185"/>
    </source>
</evidence>
<evidence type="ECO:0000256" key="6">
    <source>
        <dbReference type="RuleBase" id="RU004296"/>
    </source>
</evidence>
<evidence type="ECO:0000256" key="1">
    <source>
        <dbReference type="ARBA" id="ARBA00008764"/>
    </source>
</evidence>
<dbReference type="InterPro" id="IPR050966">
    <property type="entry name" value="Glutamyl_endopeptidase"/>
</dbReference>
<dbReference type="Proteomes" id="UP000541185">
    <property type="component" value="Unassembled WGS sequence"/>
</dbReference>
<dbReference type="PROSITE" id="PS00673">
    <property type="entry name" value="V8_SER"/>
    <property type="match status" value="1"/>
</dbReference>
<dbReference type="SUPFAM" id="SSF50494">
    <property type="entry name" value="Trypsin-like serine proteases"/>
    <property type="match status" value="1"/>
</dbReference>
<dbReference type="InterPro" id="IPR001254">
    <property type="entry name" value="Trypsin_dom"/>
</dbReference>
<dbReference type="EC" id="3.4.21.-" evidence="6"/>
<dbReference type="Pfam" id="PF00089">
    <property type="entry name" value="Trypsin"/>
    <property type="match status" value="1"/>
</dbReference>
<evidence type="ECO:0000259" key="8">
    <source>
        <dbReference type="Pfam" id="PF00089"/>
    </source>
</evidence>
<name>A0A848H3C2_9BURK</name>
<keyword evidence="4 6" id="KW-0378">Hydrolase</keyword>
<evidence type="ECO:0000256" key="5">
    <source>
        <dbReference type="ARBA" id="ARBA00022825"/>
    </source>
</evidence>
<feature type="region of interest" description="Disordered" evidence="7">
    <location>
        <begin position="707"/>
        <end position="727"/>
    </location>
</feature>
<feature type="compositionally biased region" description="Low complexity" evidence="7">
    <location>
        <begin position="718"/>
        <end position="727"/>
    </location>
</feature>
<protein>
    <recommendedName>
        <fullName evidence="6">Serine protease</fullName>
        <ecNumber evidence="6">3.4.21.-</ecNumber>
    </recommendedName>
</protein>
<dbReference type="PANTHER" id="PTHR15462">
    <property type="entry name" value="SERINE PROTEASE"/>
    <property type="match status" value="1"/>
</dbReference>
<organism evidence="9 10">
    <name type="scientific">Ramlibacter agri</name>
    <dbReference type="NCBI Taxonomy" id="2728837"/>
    <lineage>
        <taxon>Bacteria</taxon>
        <taxon>Pseudomonadati</taxon>
        <taxon>Pseudomonadota</taxon>
        <taxon>Betaproteobacteria</taxon>
        <taxon>Burkholderiales</taxon>
        <taxon>Comamonadaceae</taxon>
        <taxon>Ramlibacter</taxon>
    </lineage>
</organism>
<evidence type="ECO:0000313" key="9">
    <source>
        <dbReference type="EMBL" id="NML44212.1"/>
    </source>
</evidence>
<feature type="region of interest" description="Disordered" evidence="7">
    <location>
        <begin position="129"/>
        <end position="172"/>
    </location>
</feature>
<dbReference type="InterPro" id="IPR009003">
    <property type="entry name" value="Peptidase_S1_PA"/>
</dbReference>
<dbReference type="InterPro" id="IPR022118">
    <property type="entry name" value="Peptidase_C70_AvrRpt2"/>
</dbReference>
<keyword evidence="2 6" id="KW-0645">Protease</keyword>
<proteinExistence type="inferred from homology"/>
<sequence>MPRIQANRDSIDDRFSVLGFTVRTESPLFEVAVATDPNLFKAENKGRRAHANFYSSRANGVIRARRGEAVYLVPPDVLGNFVGQPRLYFGLATYKETTRGSPDFVQSPSDSSMYVSIRQLTERGLRRSIAPQAGSSYGHANGRDPSLEWGGDNATASPVAPPAGAPAPSTNAAPAAPVAAAAAYDDGFGAFPEEPPQQAPARSMDLLLHDYNEGLLEQLRFFVESAQWFAGVPDTHGFPHSAICQVFDPARGPEVEQGTAFFIGRNLLLTAAHVVDGKNSLIFVPGKNGQGVDTTHEPFGRFTVASANWKKHDRYNPASRDFDFAIIKTVTAAPNGRWFNLLEELRQSRPEGVVVCGYSVRSRQSDVVSRLVSRTIDTRKQHLHGGFVRTVEDETFTYDIQTLPGNSGSPVYWIENTNPPRAHMVGVHVAGADDVTNKGCRMTDAKIAWIRARATEWGQASAMEVEDAQVTGRLAVPLDPDSTAQSAETLGTAFSVHWADVPMYAQTSQMSCWAAAAAMIVSWRDQVSITDQSIADKVPVFNAYKRGLFPSERRPLADAWNLVPEPPASYTIEAWCRMVANSGPIYIDMNWSPGAGGHARVLVGMTSGGAADGSDTFMYMHDPWPGTPGRIKLPFSQFLQLYEGRVGNSGGNLQYQILHANGVPAGRRSVTAAPFALSMAADLEPDADDDSQQQGDAPKLVSAYAQADAPAGRDPLGRQQPAPRPVVQVPESMAQQAVPAAIPIVSSIVGATMTRVMNNEGDISWELDQMRGMKHPNDQVPNPQAPYQDGPVIRLTDWPKFDVGYVDEISAGFEISWQYNGKSVGNVGISNIATNDAVGWGLHVKAQIMDDNIVYPRNSPTFAAVRIRLDYRFTAVVGSDRLAYRIVHLFGNGSYNLSGDWTQFTFL</sequence>
<evidence type="ECO:0000256" key="3">
    <source>
        <dbReference type="ARBA" id="ARBA00022729"/>
    </source>
</evidence>
<dbReference type="RefSeq" id="WP_169418359.1">
    <property type="nucleotide sequence ID" value="NZ_JABBFX010000001.1"/>
</dbReference>
<dbReference type="GO" id="GO:0006508">
    <property type="term" value="P:proteolysis"/>
    <property type="evidence" value="ECO:0007669"/>
    <property type="project" value="UniProtKB-KW"/>
</dbReference>
<feature type="domain" description="Peptidase S1" evidence="8">
    <location>
        <begin position="244"/>
        <end position="436"/>
    </location>
</feature>
<dbReference type="PANTHER" id="PTHR15462:SF8">
    <property type="entry name" value="SERINE PROTEASE"/>
    <property type="match status" value="1"/>
</dbReference>
<dbReference type="PRINTS" id="PR00839">
    <property type="entry name" value="V8PROTEASE"/>
</dbReference>
<evidence type="ECO:0000256" key="4">
    <source>
        <dbReference type="ARBA" id="ARBA00022801"/>
    </source>
</evidence>
<keyword evidence="5 6" id="KW-0720">Serine protease</keyword>
<accession>A0A848H3C2</accession>
<dbReference type="InterPro" id="IPR008256">
    <property type="entry name" value="Peptidase_S1B"/>
</dbReference>
<evidence type="ECO:0000256" key="7">
    <source>
        <dbReference type="SAM" id="MobiDB-lite"/>
    </source>
</evidence>